<dbReference type="EMBL" id="RXNT01000008">
    <property type="protein sequence ID" value="RTR31552.1"/>
    <property type="molecule type" value="Genomic_DNA"/>
</dbReference>
<organism evidence="1 2">
    <name type="scientific">Bacillus yapensis</name>
    <dbReference type="NCBI Taxonomy" id="2492960"/>
    <lineage>
        <taxon>Bacteria</taxon>
        <taxon>Bacillati</taxon>
        <taxon>Bacillota</taxon>
        <taxon>Bacilli</taxon>
        <taxon>Bacillales</taxon>
        <taxon>Bacillaceae</taxon>
        <taxon>Bacillus</taxon>
    </lineage>
</organism>
<reference evidence="1 2" key="1">
    <citation type="submission" date="2018-12" db="EMBL/GenBank/DDBJ databases">
        <title>Bacillus yapensis draft genome sequence.</title>
        <authorList>
            <person name="Yu L."/>
            <person name="Xu X."/>
            <person name="Tang X."/>
        </authorList>
    </citation>
    <scope>NUCLEOTIDE SEQUENCE [LARGE SCALE GENOMIC DNA]</scope>
    <source>
        <strain evidence="1 2">XXST-01</strain>
    </source>
</reference>
<dbReference type="AlphaFoldDB" id="A0A3S0KPK9"/>
<proteinExistence type="predicted"/>
<gene>
    <name evidence="1" type="ORF">EKG37_11455</name>
</gene>
<comment type="caution">
    <text evidence="1">The sequence shown here is derived from an EMBL/GenBank/DDBJ whole genome shotgun (WGS) entry which is preliminary data.</text>
</comment>
<evidence type="ECO:0000313" key="1">
    <source>
        <dbReference type="EMBL" id="RTR31552.1"/>
    </source>
</evidence>
<dbReference type="Pfam" id="PF10970">
    <property type="entry name" value="GerPE"/>
    <property type="match status" value="1"/>
</dbReference>
<sequence length="123" mass="13995">MSKRTSSVDRINVTSVTTASTLEIGDSSQIQAFSRALAVQREHEIFYDHEMDFSQFDTFNEPLTLDPIIDEIAFETIALKPIIKVKHIEIIGISTSSLLHIGNSRNISMESRIKHIRHLRDND</sequence>
<dbReference type="OrthoDB" id="2599887at2"/>
<dbReference type="Proteomes" id="UP000271374">
    <property type="component" value="Unassembled WGS sequence"/>
</dbReference>
<accession>A0A3S0KPK9</accession>
<keyword evidence="2" id="KW-1185">Reference proteome</keyword>
<dbReference type="InterPro" id="IPR024496">
    <property type="entry name" value="Spore_germ_GerPE"/>
</dbReference>
<protein>
    <submittedName>
        <fullName evidence="1">Spore germination protein GerPE</fullName>
    </submittedName>
</protein>
<evidence type="ECO:0000313" key="2">
    <source>
        <dbReference type="Proteomes" id="UP000271374"/>
    </source>
</evidence>
<name>A0A3S0KPK9_9BACI</name>